<dbReference type="GO" id="GO:0034399">
    <property type="term" value="C:nuclear periphery"/>
    <property type="evidence" value="ECO:0007669"/>
    <property type="project" value="TreeGrafter"/>
</dbReference>
<proteinExistence type="inferred from homology"/>
<comment type="subcellular location">
    <subcellularLocation>
        <location evidence="1">Nucleus</location>
        <location evidence="1">Nucleolus</location>
    </subcellularLocation>
</comment>
<evidence type="ECO:0000256" key="6">
    <source>
        <dbReference type="SAM" id="MobiDB-lite"/>
    </source>
</evidence>
<dbReference type="PANTHER" id="PTHR13028:SF0">
    <property type="entry name" value="RRNA-PROCESSING PROTEIN EBP2-RELATED"/>
    <property type="match status" value="1"/>
</dbReference>
<dbReference type="GO" id="GO:0006364">
    <property type="term" value="P:rRNA processing"/>
    <property type="evidence" value="ECO:0007669"/>
    <property type="project" value="TreeGrafter"/>
</dbReference>
<keyword evidence="4" id="KW-0175">Coiled coil</keyword>
<protein>
    <submittedName>
        <fullName evidence="7">Uncharacterized protein</fullName>
    </submittedName>
</protein>
<name>A0AAV9NKR1_9EURO</name>
<evidence type="ECO:0000256" key="4">
    <source>
        <dbReference type="ARBA" id="ARBA00023054"/>
    </source>
</evidence>
<feature type="compositionally biased region" description="Acidic residues" evidence="6">
    <location>
        <begin position="68"/>
        <end position="92"/>
    </location>
</feature>
<organism evidence="7 8">
    <name type="scientific">Exophiala bonariae</name>
    <dbReference type="NCBI Taxonomy" id="1690606"/>
    <lineage>
        <taxon>Eukaryota</taxon>
        <taxon>Fungi</taxon>
        <taxon>Dikarya</taxon>
        <taxon>Ascomycota</taxon>
        <taxon>Pezizomycotina</taxon>
        <taxon>Eurotiomycetes</taxon>
        <taxon>Chaetothyriomycetidae</taxon>
        <taxon>Chaetothyriales</taxon>
        <taxon>Herpotrichiellaceae</taxon>
        <taxon>Exophiala</taxon>
    </lineage>
</organism>
<dbReference type="GO" id="GO:0005730">
    <property type="term" value="C:nucleolus"/>
    <property type="evidence" value="ECO:0007669"/>
    <property type="project" value="UniProtKB-SubCell"/>
</dbReference>
<dbReference type="GO" id="GO:0042273">
    <property type="term" value="P:ribosomal large subunit biogenesis"/>
    <property type="evidence" value="ECO:0007669"/>
    <property type="project" value="TreeGrafter"/>
</dbReference>
<evidence type="ECO:0000256" key="3">
    <source>
        <dbReference type="ARBA" id="ARBA00022517"/>
    </source>
</evidence>
<feature type="compositionally biased region" description="Basic and acidic residues" evidence="6">
    <location>
        <begin position="14"/>
        <end position="25"/>
    </location>
</feature>
<evidence type="ECO:0000256" key="2">
    <source>
        <dbReference type="ARBA" id="ARBA00007336"/>
    </source>
</evidence>
<comment type="similarity">
    <text evidence="2">Belongs to the EBP2 family.</text>
</comment>
<comment type="caution">
    <text evidence="7">The sequence shown here is derived from an EMBL/GenBank/DDBJ whole genome shotgun (WGS) entry which is preliminary data.</text>
</comment>
<evidence type="ECO:0000313" key="8">
    <source>
        <dbReference type="Proteomes" id="UP001358417"/>
    </source>
</evidence>
<gene>
    <name evidence="7" type="ORF">LTR84_009938</name>
</gene>
<dbReference type="GO" id="GO:0030687">
    <property type="term" value="C:preribosome, large subunit precursor"/>
    <property type="evidence" value="ECO:0007669"/>
    <property type="project" value="TreeGrafter"/>
</dbReference>
<evidence type="ECO:0000313" key="7">
    <source>
        <dbReference type="EMBL" id="KAK5060054.1"/>
    </source>
</evidence>
<evidence type="ECO:0000256" key="5">
    <source>
        <dbReference type="ARBA" id="ARBA00023242"/>
    </source>
</evidence>
<feature type="region of interest" description="Disordered" evidence="6">
    <location>
        <begin position="1"/>
        <end position="116"/>
    </location>
</feature>
<dbReference type="EMBL" id="JAVRRD010000004">
    <property type="protein sequence ID" value="KAK5060054.1"/>
    <property type="molecule type" value="Genomic_DNA"/>
</dbReference>
<sequence length="403" mass="44424">MVKKSKLLAALDAHQGRDYAAEKRKTQVKAAEKRKRQKLDKGAQVGDEAIKSATKPSAPVENGKKPAEDEEFADLSDDGSEDNSDDHEEDPEATSTIPQPDQPIDASASEAENDSDVALSDLDNEDLEDTIPHQRLTINNGPALIASRKRIALLAKHRRDGTKTDSTPFHIHNSLISTLPSANFAIPDPNDDLTRELEFYRIARDAAVTGRGLLKKEKVPFTRPTDYFAEMVKTDEHMGRIKKKLYDDAAGKKASQEARKLRDAKKFGKAVQVAKEQERAKEKRNTLDKIKELKRKRKGQDNGQVNEADNRGDSDIFQSIAVEAGPDKDRSGRERGSGDRSAGGAQKRQKRDQKFGFGGKKRFSKSGDAVSSGDMRGFSASKMKGKSKPMRLGKSRRAGGATR</sequence>
<dbReference type="GeneID" id="89978096"/>
<accession>A0AAV9NKR1</accession>
<keyword evidence="3" id="KW-0690">Ribosome biogenesis</keyword>
<dbReference type="AlphaFoldDB" id="A0AAV9NKR1"/>
<keyword evidence="5" id="KW-0539">Nucleus</keyword>
<dbReference type="Proteomes" id="UP001358417">
    <property type="component" value="Unassembled WGS sequence"/>
</dbReference>
<feature type="compositionally biased region" description="Basic and acidic residues" evidence="6">
    <location>
        <begin position="325"/>
        <end position="338"/>
    </location>
</feature>
<evidence type="ECO:0000256" key="1">
    <source>
        <dbReference type="ARBA" id="ARBA00004604"/>
    </source>
</evidence>
<dbReference type="PANTHER" id="PTHR13028">
    <property type="entry name" value="RRNA PROCESSING PROTEIN EBNA1-BINDING PROTEIN-RELATED"/>
    <property type="match status" value="1"/>
</dbReference>
<keyword evidence="8" id="KW-1185">Reference proteome</keyword>
<feature type="region of interest" description="Disordered" evidence="6">
    <location>
        <begin position="294"/>
        <end position="403"/>
    </location>
</feature>
<dbReference type="RefSeq" id="XP_064709875.1">
    <property type="nucleotide sequence ID" value="XM_064853476.1"/>
</dbReference>
<feature type="compositionally biased region" description="Basic residues" evidence="6">
    <location>
        <begin position="383"/>
        <end position="397"/>
    </location>
</feature>
<dbReference type="InterPro" id="IPR008610">
    <property type="entry name" value="Ebp2"/>
</dbReference>
<reference evidence="7 8" key="1">
    <citation type="submission" date="2023-08" db="EMBL/GenBank/DDBJ databases">
        <title>Black Yeasts Isolated from many extreme environments.</title>
        <authorList>
            <person name="Coleine C."/>
            <person name="Stajich J.E."/>
            <person name="Selbmann L."/>
        </authorList>
    </citation>
    <scope>NUCLEOTIDE SEQUENCE [LARGE SCALE GENOMIC DNA]</scope>
    <source>
        <strain evidence="7 8">CCFEE 5792</strain>
    </source>
</reference>
<dbReference type="Pfam" id="PF05890">
    <property type="entry name" value="Ebp2"/>
    <property type="match status" value="1"/>
</dbReference>